<dbReference type="Gene3D" id="3.30.450.20">
    <property type="entry name" value="PAS domain"/>
    <property type="match status" value="1"/>
</dbReference>
<evidence type="ECO:0000256" key="3">
    <source>
        <dbReference type="ARBA" id="ARBA00004314"/>
    </source>
</evidence>
<dbReference type="CDD" id="cd00130">
    <property type="entry name" value="PAS"/>
    <property type="match status" value="1"/>
</dbReference>
<gene>
    <name evidence="17" type="ORF">EV700_0639</name>
</gene>
<evidence type="ECO:0000256" key="2">
    <source>
        <dbReference type="ARBA" id="ARBA00004236"/>
    </source>
</evidence>
<evidence type="ECO:0000256" key="4">
    <source>
        <dbReference type="ARBA" id="ARBA00012438"/>
    </source>
</evidence>
<dbReference type="Pfam" id="PF01590">
    <property type="entry name" value="GAF"/>
    <property type="match status" value="1"/>
</dbReference>
<keyword evidence="8" id="KW-0547">Nucleotide-binding</keyword>
<dbReference type="NCBIfam" id="TIGR00229">
    <property type="entry name" value="sensory_box"/>
    <property type="match status" value="1"/>
</dbReference>
<dbReference type="PROSITE" id="PS50110">
    <property type="entry name" value="RESPONSE_REGULATORY"/>
    <property type="match status" value="2"/>
</dbReference>
<dbReference type="SMART" id="SM00387">
    <property type="entry name" value="HATPase_c"/>
    <property type="match status" value="1"/>
</dbReference>
<dbReference type="PROSITE" id="PS50109">
    <property type="entry name" value="HIS_KIN"/>
    <property type="match status" value="1"/>
</dbReference>
<dbReference type="SUPFAM" id="SSF55781">
    <property type="entry name" value="GAF domain-like"/>
    <property type="match status" value="1"/>
</dbReference>
<keyword evidence="5" id="KW-1003">Cell membrane</keyword>
<feature type="domain" description="Response regulatory" evidence="15">
    <location>
        <begin position="647"/>
        <end position="753"/>
    </location>
</feature>
<evidence type="ECO:0000259" key="15">
    <source>
        <dbReference type="PROSITE" id="PS50110"/>
    </source>
</evidence>
<dbReference type="FunFam" id="1.10.287.130:FF:000001">
    <property type="entry name" value="Two-component sensor histidine kinase"/>
    <property type="match status" value="1"/>
</dbReference>
<evidence type="ECO:0000256" key="10">
    <source>
        <dbReference type="ARBA" id="ARBA00022840"/>
    </source>
</evidence>
<dbReference type="InterPro" id="IPR036097">
    <property type="entry name" value="HisK_dim/P_sf"/>
</dbReference>
<dbReference type="SMART" id="SM00065">
    <property type="entry name" value="GAF"/>
    <property type="match status" value="1"/>
</dbReference>
<evidence type="ECO:0000313" key="18">
    <source>
        <dbReference type="Proteomes" id="UP000292423"/>
    </source>
</evidence>
<dbReference type="GO" id="GO:0000155">
    <property type="term" value="F:phosphorelay sensor kinase activity"/>
    <property type="evidence" value="ECO:0007669"/>
    <property type="project" value="InterPro"/>
</dbReference>
<dbReference type="InterPro" id="IPR003018">
    <property type="entry name" value="GAF"/>
</dbReference>
<comment type="subcellular location">
    <subcellularLocation>
        <location evidence="2">Cell membrane</location>
    </subcellularLocation>
    <subcellularLocation>
        <location evidence="3">Membrane raft</location>
        <topology evidence="3">Multi-pass membrane protein</topology>
    </subcellularLocation>
</comment>
<dbReference type="InterPro" id="IPR000014">
    <property type="entry name" value="PAS"/>
</dbReference>
<comment type="catalytic activity">
    <reaction evidence="1">
        <text>ATP + protein L-histidine = ADP + protein N-phospho-L-histidine.</text>
        <dbReference type="EC" id="2.7.13.3"/>
    </reaction>
</comment>
<dbReference type="GO" id="GO:0009927">
    <property type="term" value="F:histidine phosphotransfer kinase activity"/>
    <property type="evidence" value="ECO:0007669"/>
    <property type="project" value="TreeGrafter"/>
</dbReference>
<evidence type="ECO:0000256" key="8">
    <source>
        <dbReference type="ARBA" id="ARBA00022741"/>
    </source>
</evidence>
<dbReference type="PANTHER" id="PTHR43047:SF72">
    <property type="entry name" value="OSMOSENSING HISTIDINE PROTEIN KINASE SLN1"/>
    <property type="match status" value="1"/>
</dbReference>
<dbReference type="SUPFAM" id="SSF55874">
    <property type="entry name" value="ATPase domain of HSP90 chaperone/DNA topoisomerase II/histidine kinase"/>
    <property type="match status" value="1"/>
</dbReference>
<dbReference type="Gene3D" id="1.10.287.130">
    <property type="match status" value="1"/>
</dbReference>
<proteinExistence type="predicted"/>
<dbReference type="Gene3D" id="3.40.50.2300">
    <property type="match status" value="2"/>
</dbReference>
<dbReference type="SMART" id="SM00388">
    <property type="entry name" value="HisKA"/>
    <property type="match status" value="1"/>
</dbReference>
<dbReference type="InterPro" id="IPR003661">
    <property type="entry name" value="HisK_dim/P_dom"/>
</dbReference>
<feature type="domain" description="PAS" evidence="16">
    <location>
        <begin position="172"/>
        <end position="224"/>
    </location>
</feature>
<keyword evidence="12" id="KW-0472">Membrane</keyword>
<dbReference type="InterPro" id="IPR036890">
    <property type="entry name" value="HATPase_C_sf"/>
</dbReference>
<organism evidence="17 18">
    <name type="scientific">Fluviicoccus keumensis</name>
    <dbReference type="NCBI Taxonomy" id="1435465"/>
    <lineage>
        <taxon>Bacteria</taxon>
        <taxon>Pseudomonadati</taxon>
        <taxon>Pseudomonadota</taxon>
        <taxon>Gammaproteobacteria</taxon>
        <taxon>Moraxellales</taxon>
        <taxon>Moraxellaceae</taxon>
        <taxon>Fluviicoccus</taxon>
    </lineage>
</organism>
<dbReference type="EMBL" id="SHKX01000010">
    <property type="protein sequence ID" value="RZU47672.1"/>
    <property type="molecule type" value="Genomic_DNA"/>
</dbReference>
<evidence type="ECO:0000256" key="12">
    <source>
        <dbReference type="ARBA" id="ARBA00023136"/>
    </source>
</evidence>
<keyword evidence="18" id="KW-1185">Reference proteome</keyword>
<dbReference type="InterPro" id="IPR004358">
    <property type="entry name" value="Sig_transdc_His_kin-like_C"/>
</dbReference>
<evidence type="ECO:0000259" key="16">
    <source>
        <dbReference type="PROSITE" id="PS50112"/>
    </source>
</evidence>
<dbReference type="SMART" id="SM00091">
    <property type="entry name" value="PAS"/>
    <property type="match status" value="1"/>
</dbReference>
<dbReference type="Pfam" id="PF00512">
    <property type="entry name" value="HisKA"/>
    <property type="match status" value="1"/>
</dbReference>
<evidence type="ECO:0000256" key="9">
    <source>
        <dbReference type="ARBA" id="ARBA00022777"/>
    </source>
</evidence>
<dbReference type="Pfam" id="PF00072">
    <property type="entry name" value="Response_reg"/>
    <property type="match status" value="2"/>
</dbReference>
<protein>
    <recommendedName>
        <fullName evidence="4">histidine kinase</fullName>
        <ecNumber evidence="4">2.7.13.3</ecNumber>
    </recommendedName>
</protein>
<evidence type="ECO:0000313" key="17">
    <source>
        <dbReference type="EMBL" id="RZU47672.1"/>
    </source>
</evidence>
<feature type="modified residue" description="4-aspartylphosphate" evidence="13">
    <location>
        <position position="695"/>
    </location>
</feature>
<dbReference type="RefSeq" id="WP_130410895.1">
    <property type="nucleotide sequence ID" value="NZ_SHKX01000010.1"/>
</dbReference>
<comment type="caution">
    <text evidence="13">Lacks conserved residue(s) required for the propagation of feature annotation.</text>
</comment>
<evidence type="ECO:0000256" key="6">
    <source>
        <dbReference type="ARBA" id="ARBA00022553"/>
    </source>
</evidence>
<keyword evidence="10" id="KW-0067">ATP-binding</keyword>
<dbReference type="Gene3D" id="3.30.565.10">
    <property type="entry name" value="Histidine kinase-like ATPase, C-terminal domain"/>
    <property type="match status" value="1"/>
</dbReference>
<dbReference type="CDD" id="cd00082">
    <property type="entry name" value="HisKA"/>
    <property type="match status" value="1"/>
</dbReference>
<dbReference type="Pfam" id="PF02518">
    <property type="entry name" value="HATPase_c"/>
    <property type="match status" value="1"/>
</dbReference>
<keyword evidence="7" id="KW-0808">Transferase</keyword>
<dbReference type="InterPro" id="IPR001789">
    <property type="entry name" value="Sig_transdc_resp-reg_receiver"/>
</dbReference>
<reference evidence="17 18" key="1">
    <citation type="submission" date="2019-02" db="EMBL/GenBank/DDBJ databases">
        <title>Genomic Encyclopedia of Type Strains, Phase IV (KMG-IV): sequencing the most valuable type-strain genomes for metagenomic binning, comparative biology and taxonomic classification.</title>
        <authorList>
            <person name="Goeker M."/>
        </authorList>
    </citation>
    <scope>NUCLEOTIDE SEQUENCE [LARGE SCALE GENOMIC DNA]</scope>
    <source>
        <strain evidence="17 18">DSM 105135</strain>
    </source>
</reference>
<dbReference type="InterPro" id="IPR011006">
    <property type="entry name" value="CheY-like_superfamily"/>
</dbReference>
<dbReference type="PANTHER" id="PTHR43047">
    <property type="entry name" value="TWO-COMPONENT HISTIDINE PROTEIN KINASE"/>
    <property type="match status" value="1"/>
</dbReference>
<keyword evidence="9" id="KW-0418">Kinase</keyword>
<dbReference type="InterPro" id="IPR029016">
    <property type="entry name" value="GAF-like_dom_sf"/>
</dbReference>
<dbReference type="InterPro" id="IPR003594">
    <property type="entry name" value="HATPase_dom"/>
</dbReference>
<dbReference type="AlphaFoldDB" id="A0A4Q7ZAP5"/>
<keyword evidence="11" id="KW-0902">Two-component regulatory system</keyword>
<dbReference type="InterPro" id="IPR005467">
    <property type="entry name" value="His_kinase_dom"/>
</dbReference>
<dbReference type="CDD" id="cd00156">
    <property type="entry name" value="REC"/>
    <property type="match status" value="1"/>
</dbReference>
<dbReference type="FunFam" id="3.30.565.10:FF:000023">
    <property type="entry name" value="PAS domain-containing sensor histidine kinase"/>
    <property type="match status" value="1"/>
</dbReference>
<feature type="domain" description="Response regulatory" evidence="15">
    <location>
        <begin position="527"/>
        <end position="640"/>
    </location>
</feature>
<dbReference type="GO" id="GO:0005886">
    <property type="term" value="C:plasma membrane"/>
    <property type="evidence" value="ECO:0007669"/>
    <property type="project" value="UniProtKB-SubCell"/>
</dbReference>
<dbReference type="Pfam" id="PF13426">
    <property type="entry name" value="PAS_9"/>
    <property type="match status" value="1"/>
</dbReference>
<evidence type="ECO:0000256" key="5">
    <source>
        <dbReference type="ARBA" id="ARBA00022475"/>
    </source>
</evidence>
<feature type="domain" description="Histidine kinase" evidence="14">
    <location>
        <begin position="295"/>
        <end position="513"/>
    </location>
</feature>
<dbReference type="PRINTS" id="PR00344">
    <property type="entry name" value="BCTRLSENSOR"/>
</dbReference>
<keyword evidence="6 13" id="KW-0597">Phosphoprotein</keyword>
<dbReference type="GO" id="GO:0045121">
    <property type="term" value="C:membrane raft"/>
    <property type="evidence" value="ECO:0007669"/>
    <property type="project" value="UniProtKB-SubCell"/>
</dbReference>
<dbReference type="GO" id="GO:0005524">
    <property type="term" value="F:ATP binding"/>
    <property type="evidence" value="ECO:0007669"/>
    <property type="project" value="UniProtKB-KW"/>
</dbReference>
<evidence type="ECO:0000256" key="11">
    <source>
        <dbReference type="ARBA" id="ARBA00023012"/>
    </source>
</evidence>
<comment type="caution">
    <text evidence="17">The sequence shown here is derived from an EMBL/GenBank/DDBJ whole genome shotgun (WGS) entry which is preliminary data.</text>
</comment>
<dbReference type="OrthoDB" id="9770795at2"/>
<dbReference type="EC" id="2.7.13.3" evidence="4"/>
<dbReference type="SUPFAM" id="SSF47384">
    <property type="entry name" value="Homodimeric domain of signal transducing histidine kinase"/>
    <property type="match status" value="1"/>
</dbReference>
<name>A0A4Q7ZAP5_9GAMM</name>
<evidence type="ECO:0000259" key="14">
    <source>
        <dbReference type="PROSITE" id="PS50109"/>
    </source>
</evidence>
<dbReference type="SUPFAM" id="SSF55785">
    <property type="entry name" value="PYP-like sensor domain (PAS domain)"/>
    <property type="match status" value="1"/>
</dbReference>
<dbReference type="InterPro" id="IPR035965">
    <property type="entry name" value="PAS-like_dom_sf"/>
</dbReference>
<dbReference type="Proteomes" id="UP000292423">
    <property type="component" value="Unassembled WGS sequence"/>
</dbReference>
<evidence type="ECO:0000256" key="13">
    <source>
        <dbReference type="PROSITE-ProRule" id="PRU00169"/>
    </source>
</evidence>
<dbReference type="Gene3D" id="3.30.450.40">
    <property type="match status" value="1"/>
</dbReference>
<dbReference type="SUPFAM" id="SSF52172">
    <property type="entry name" value="CheY-like"/>
    <property type="match status" value="2"/>
</dbReference>
<evidence type="ECO:0000256" key="1">
    <source>
        <dbReference type="ARBA" id="ARBA00000085"/>
    </source>
</evidence>
<dbReference type="PROSITE" id="PS50112">
    <property type="entry name" value="PAS"/>
    <property type="match status" value="1"/>
</dbReference>
<evidence type="ECO:0000256" key="7">
    <source>
        <dbReference type="ARBA" id="ARBA00022679"/>
    </source>
</evidence>
<sequence>MDKAETYYEIDRLEALHALQILDTPPEERFDRLARIARDSLRMPIVLIALIDAERYQAKACLGFDAREGPREATFCDLVIQDNAELVVRDAAGDPAFAALPAVVHEGIRFYAGVPLHAGDRGLPVGTLCVMDTVPRTLTPSEMSLLHELAAVVEQQMELQHALDAVRELNEQRVRLYAIFESVAEGIMIIDDRGIIENFNPALLEMFGYNAVELPGQSAEVLIPGFLSEHSVLEQPGDRLKDNHHEGRRRSGEVFPLEISASRMSIDNRSRFTVVLNDVSERRQMERMKNEFISTVSHELRTPLTSIRGALGLVLGKASDGLTPKARQLLETASRNSERLTLLINDILDLERIESGRMEFVFAPMDLVQAARQAITANEGYADRHNVRLRLETAPESAPVMGDEHRLAQVFANLLSNAVKYSPTGQTVSVDITRQGGQWRVSVSDLGKGIPEAFRNRIFQRFAQADASDTREKGGTGLGLSITKAIVERHDGHIDYLSSSSGTTFFFTLPVRPGEEQTRQGGDVRYRLLICEHSPEAAVTLSGLLRQDGFANDIAFTTAKARRMLAIQHYDVIILNLLLKDGDGLSLLRELRQQPDLAGIPVILIRNGGNTEELESLNVTQWLDKPVDPEHLSAALRQALHAGGRPRILHVEDDPDVVQITRELVEDTADYTMATTLAEARQCLAGGHYDLVMLDLSLPDGNGLDLLEGLDPLSRVLVFSGRETSRDLGDRIGEALTKSRTTNEHLLSTIKTLLKP</sequence>
<dbReference type="SMART" id="SM00448">
    <property type="entry name" value="REC"/>
    <property type="match status" value="2"/>
</dbReference>
<accession>A0A4Q7ZAP5</accession>